<dbReference type="RefSeq" id="WP_132805757.1">
    <property type="nucleotide sequence ID" value="NZ_SMAK01000003.1"/>
</dbReference>
<keyword evidence="2" id="KW-1185">Reference proteome</keyword>
<reference evidence="1 2" key="1">
    <citation type="submission" date="2019-03" db="EMBL/GenBank/DDBJ databases">
        <title>Genomic Encyclopedia of Type Strains, Phase IV (KMG-IV): sequencing the most valuable type-strain genomes for metagenomic binning, comparative biology and taxonomic classification.</title>
        <authorList>
            <person name="Goeker M."/>
        </authorList>
    </citation>
    <scope>NUCLEOTIDE SEQUENCE [LARGE SCALE GENOMIC DNA]</scope>
    <source>
        <strain evidence="1 2">DSM 19345</strain>
    </source>
</reference>
<evidence type="ECO:0000313" key="1">
    <source>
        <dbReference type="EMBL" id="TCT11855.1"/>
    </source>
</evidence>
<dbReference type="EMBL" id="SMAK01000003">
    <property type="protein sequence ID" value="TCT11855.1"/>
    <property type="molecule type" value="Genomic_DNA"/>
</dbReference>
<dbReference type="AlphaFoldDB" id="A0A4R3MJD5"/>
<comment type="caution">
    <text evidence="1">The sequence shown here is derived from an EMBL/GenBank/DDBJ whole genome shotgun (WGS) entry which is preliminary data.</text>
</comment>
<gene>
    <name evidence="1" type="ORF">EDC22_103168</name>
</gene>
<evidence type="ECO:0000313" key="2">
    <source>
        <dbReference type="Proteomes" id="UP000295678"/>
    </source>
</evidence>
<proteinExistence type="predicted"/>
<evidence type="ECO:0008006" key="3">
    <source>
        <dbReference type="Google" id="ProtNLM"/>
    </source>
</evidence>
<accession>A0A4R3MJD5</accession>
<sequence>MRPVRLVRVAAYAGAEVEPGLALARRLTTGFGGGFAASLIEEAALVDLAALPVGAEIGHVTRHARPADPGTMLAELRRSLGHARRALVRLAQELGAPQPTGPLTVDPAEPILSAAPDEILICLAPPRRFAEPRLAAALLAAARRAVAVAVAGGPARSGRVIAFTDPGTTAIEPFLARLEAGAVETLPSERLGGGVAAMLAVRYQAGLVVVEAGTGPAAQAADLAALLRRAGCPVLVVNPGSV</sequence>
<dbReference type="Proteomes" id="UP000295678">
    <property type="component" value="Unassembled WGS sequence"/>
</dbReference>
<protein>
    <recommendedName>
        <fullName evidence="3">Universal stress protein family protein</fullName>
    </recommendedName>
</protein>
<organism evidence="1 2">
    <name type="scientific">Tepidamorphus gemmatus</name>
    <dbReference type="NCBI Taxonomy" id="747076"/>
    <lineage>
        <taxon>Bacteria</taxon>
        <taxon>Pseudomonadati</taxon>
        <taxon>Pseudomonadota</taxon>
        <taxon>Alphaproteobacteria</taxon>
        <taxon>Hyphomicrobiales</taxon>
        <taxon>Tepidamorphaceae</taxon>
        <taxon>Tepidamorphus</taxon>
    </lineage>
</organism>
<name>A0A4R3MJD5_9HYPH</name>